<accession>A0ACB9AB42</accession>
<reference evidence="2" key="1">
    <citation type="journal article" date="2022" name="Mol. Ecol. Resour.">
        <title>The genomes of chicory, endive, great burdock and yacon provide insights into Asteraceae palaeo-polyploidization history and plant inulin production.</title>
        <authorList>
            <person name="Fan W."/>
            <person name="Wang S."/>
            <person name="Wang H."/>
            <person name="Wang A."/>
            <person name="Jiang F."/>
            <person name="Liu H."/>
            <person name="Zhao H."/>
            <person name="Xu D."/>
            <person name="Zhang Y."/>
        </authorList>
    </citation>
    <scope>NUCLEOTIDE SEQUENCE [LARGE SCALE GENOMIC DNA]</scope>
    <source>
        <strain evidence="2">cv. Niubang</strain>
    </source>
</reference>
<gene>
    <name evidence="1" type="ORF">L6452_24693</name>
</gene>
<dbReference type="Proteomes" id="UP001055879">
    <property type="component" value="Linkage Group LG08"/>
</dbReference>
<keyword evidence="2" id="KW-1185">Reference proteome</keyword>
<dbReference type="EMBL" id="CM042054">
    <property type="protein sequence ID" value="KAI3706751.1"/>
    <property type="molecule type" value="Genomic_DNA"/>
</dbReference>
<name>A0ACB9AB42_ARCLA</name>
<sequence length="111" mass="12069">MHVQLQFLSAVNHSSTNVESIWETYSTNQVPPKESIYLDALYQGTPERPGTSEDYNHGITPNGGGLGTYHHSGAQDYILLVSTDLGTGLKAPKSPKDSFKALHPDGDSARR</sequence>
<evidence type="ECO:0000313" key="2">
    <source>
        <dbReference type="Proteomes" id="UP001055879"/>
    </source>
</evidence>
<organism evidence="1 2">
    <name type="scientific">Arctium lappa</name>
    <name type="common">Greater burdock</name>
    <name type="synonym">Lappa major</name>
    <dbReference type="NCBI Taxonomy" id="4217"/>
    <lineage>
        <taxon>Eukaryota</taxon>
        <taxon>Viridiplantae</taxon>
        <taxon>Streptophyta</taxon>
        <taxon>Embryophyta</taxon>
        <taxon>Tracheophyta</taxon>
        <taxon>Spermatophyta</taxon>
        <taxon>Magnoliopsida</taxon>
        <taxon>eudicotyledons</taxon>
        <taxon>Gunneridae</taxon>
        <taxon>Pentapetalae</taxon>
        <taxon>asterids</taxon>
        <taxon>campanulids</taxon>
        <taxon>Asterales</taxon>
        <taxon>Asteraceae</taxon>
        <taxon>Carduoideae</taxon>
        <taxon>Cardueae</taxon>
        <taxon>Arctiinae</taxon>
        <taxon>Arctium</taxon>
    </lineage>
</organism>
<protein>
    <submittedName>
        <fullName evidence="1">Uncharacterized protein</fullName>
    </submittedName>
</protein>
<evidence type="ECO:0000313" key="1">
    <source>
        <dbReference type="EMBL" id="KAI3706751.1"/>
    </source>
</evidence>
<proteinExistence type="predicted"/>
<reference evidence="1 2" key="2">
    <citation type="journal article" date="2022" name="Mol. Ecol. Resour.">
        <title>The genomes of chicory, endive, great burdock and yacon provide insights into Asteraceae paleo-polyploidization history and plant inulin production.</title>
        <authorList>
            <person name="Fan W."/>
            <person name="Wang S."/>
            <person name="Wang H."/>
            <person name="Wang A."/>
            <person name="Jiang F."/>
            <person name="Liu H."/>
            <person name="Zhao H."/>
            <person name="Xu D."/>
            <person name="Zhang Y."/>
        </authorList>
    </citation>
    <scope>NUCLEOTIDE SEQUENCE [LARGE SCALE GENOMIC DNA]</scope>
    <source>
        <strain evidence="2">cv. Niubang</strain>
    </source>
</reference>
<comment type="caution">
    <text evidence="1">The sequence shown here is derived from an EMBL/GenBank/DDBJ whole genome shotgun (WGS) entry which is preliminary data.</text>
</comment>